<dbReference type="Gene3D" id="3.90.550.10">
    <property type="entry name" value="Spore Coat Polysaccharide Biosynthesis Protein SpsA, Chain A"/>
    <property type="match status" value="1"/>
</dbReference>
<evidence type="ECO:0000259" key="2">
    <source>
        <dbReference type="Pfam" id="PF12804"/>
    </source>
</evidence>
<protein>
    <submittedName>
        <fullName evidence="3">GTP:adenosylcobinamide-phosphate guanylyltransferase</fullName>
    </submittedName>
</protein>
<dbReference type="EMBL" id="AOJG01000018">
    <property type="protein sequence ID" value="EMA61122.1"/>
    <property type="molecule type" value="Genomic_DNA"/>
</dbReference>
<evidence type="ECO:0000313" key="3">
    <source>
        <dbReference type="EMBL" id="EMA61122.1"/>
    </source>
</evidence>
<feature type="compositionally biased region" description="Basic and acidic residues" evidence="1">
    <location>
        <begin position="51"/>
        <end position="62"/>
    </location>
</feature>
<feature type="region of interest" description="Disordered" evidence="1">
    <location>
        <begin position="45"/>
        <end position="64"/>
    </location>
</feature>
<proteinExistence type="predicted"/>
<keyword evidence="3" id="KW-0548">Nucleotidyltransferase</keyword>
<dbReference type="AlphaFoldDB" id="M0NT51"/>
<dbReference type="GO" id="GO:0016779">
    <property type="term" value="F:nucleotidyltransferase activity"/>
    <property type="evidence" value="ECO:0007669"/>
    <property type="project" value="UniProtKB-KW"/>
</dbReference>
<organism evidence="3 4">
    <name type="scientific">Halorubrum lipolyticum DSM 21995</name>
    <dbReference type="NCBI Taxonomy" id="1227482"/>
    <lineage>
        <taxon>Archaea</taxon>
        <taxon>Methanobacteriati</taxon>
        <taxon>Methanobacteriota</taxon>
        <taxon>Stenosarchaea group</taxon>
        <taxon>Halobacteria</taxon>
        <taxon>Halobacteriales</taxon>
        <taxon>Haloferacaceae</taxon>
        <taxon>Halorubrum</taxon>
    </lineage>
</organism>
<name>M0NT51_9EURY</name>
<dbReference type="InterPro" id="IPR025877">
    <property type="entry name" value="MobA-like_NTP_Trfase"/>
</dbReference>
<keyword evidence="4" id="KW-1185">Reference proteome</keyword>
<dbReference type="Proteomes" id="UP000011650">
    <property type="component" value="Unassembled WGS sequence"/>
</dbReference>
<dbReference type="STRING" id="1227482.C469_07622"/>
<dbReference type="PATRIC" id="fig|1227482.3.peg.1538"/>
<reference evidence="3 4" key="1">
    <citation type="journal article" date="2014" name="PLoS Genet.">
        <title>Phylogenetically driven sequencing of extremely halophilic archaea reveals strategies for static and dynamic osmo-response.</title>
        <authorList>
            <person name="Becker E.A."/>
            <person name="Seitzer P.M."/>
            <person name="Tritt A."/>
            <person name="Larsen D."/>
            <person name="Krusor M."/>
            <person name="Yao A.I."/>
            <person name="Wu D."/>
            <person name="Madern D."/>
            <person name="Eisen J.A."/>
            <person name="Darling A.E."/>
            <person name="Facciotti M.T."/>
        </authorList>
    </citation>
    <scope>NUCLEOTIDE SEQUENCE [LARGE SCALE GENOMIC DNA]</scope>
    <source>
        <strain evidence="3 4">DSM 21995</strain>
    </source>
</reference>
<gene>
    <name evidence="3" type="ORF">C469_07622</name>
</gene>
<feature type="domain" description="MobA-like NTP transferase" evidence="2">
    <location>
        <begin position="2"/>
        <end position="130"/>
    </location>
</feature>
<sequence>MCGGRGTRLGGETEKPLREVAGRPMVDRVLDALAESRVEATHAVVSPHATRTRERLAERASERPSLSVVDAPGNGYVADLRYAMDAADADGGPLLTAAADLPLLNGAAVDAVLDAARAAAGDSLTVCVPAARKRELGVSADATTEIDGREVVPAGINVVGRSGESERDDGGAVHLTDDARVAVNVNYPSDVRIAERLLERDSGRHHTDR</sequence>
<dbReference type="SUPFAM" id="SSF53448">
    <property type="entry name" value="Nucleotide-diphospho-sugar transferases"/>
    <property type="match status" value="1"/>
</dbReference>
<dbReference type="OrthoDB" id="9782at2157"/>
<dbReference type="PANTHER" id="PTHR43777">
    <property type="entry name" value="MOLYBDENUM COFACTOR CYTIDYLYLTRANSFERASE"/>
    <property type="match status" value="1"/>
</dbReference>
<evidence type="ECO:0000313" key="4">
    <source>
        <dbReference type="Proteomes" id="UP000011650"/>
    </source>
</evidence>
<dbReference type="InterPro" id="IPR029044">
    <property type="entry name" value="Nucleotide-diphossugar_trans"/>
</dbReference>
<dbReference type="RefSeq" id="WP_008005289.1">
    <property type="nucleotide sequence ID" value="NZ_AOJG01000018.1"/>
</dbReference>
<comment type="caution">
    <text evidence="3">The sequence shown here is derived from an EMBL/GenBank/DDBJ whole genome shotgun (WGS) entry which is preliminary data.</text>
</comment>
<keyword evidence="3" id="KW-0808">Transferase</keyword>
<dbReference type="PANTHER" id="PTHR43777:SF1">
    <property type="entry name" value="MOLYBDENUM COFACTOR CYTIDYLYLTRANSFERASE"/>
    <property type="match status" value="1"/>
</dbReference>
<accession>M0NT51</accession>
<evidence type="ECO:0000256" key="1">
    <source>
        <dbReference type="SAM" id="MobiDB-lite"/>
    </source>
</evidence>
<dbReference type="Pfam" id="PF12804">
    <property type="entry name" value="NTP_transf_3"/>
    <property type="match status" value="1"/>
</dbReference>